<dbReference type="SMART" id="SM00448">
    <property type="entry name" value="REC"/>
    <property type="match status" value="1"/>
</dbReference>
<dbReference type="InterPro" id="IPR050595">
    <property type="entry name" value="Bact_response_regulator"/>
</dbReference>
<evidence type="ECO:0000256" key="1">
    <source>
        <dbReference type="ARBA" id="ARBA00022553"/>
    </source>
</evidence>
<dbReference type="InterPro" id="IPR011006">
    <property type="entry name" value="CheY-like_superfamily"/>
</dbReference>
<feature type="domain" description="Response regulatory" evidence="3">
    <location>
        <begin position="7"/>
        <end position="123"/>
    </location>
</feature>
<dbReference type="AlphaFoldDB" id="A0A917LH28"/>
<feature type="modified residue" description="4-aspartylphosphate" evidence="2">
    <location>
        <position position="57"/>
    </location>
</feature>
<dbReference type="GO" id="GO:0000160">
    <property type="term" value="P:phosphorelay signal transduction system"/>
    <property type="evidence" value="ECO:0007669"/>
    <property type="project" value="InterPro"/>
</dbReference>
<dbReference type="RefSeq" id="WP_229746194.1">
    <property type="nucleotide sequence ID" value="NZ_BMCU01000005.1"/>
</dbReference>
<protein>
    <submittedName>
        <fullName evidence="4">Response regulator</fullName>
    </submittedName>
</protein>
<dbReference type="InterPro" id="IPR001789">
    <property type="entry name" value="Sig_transdc_resp-reg_receiver"/>
</dbReference>
<sequence length="123" mass="12801">MNPPISRVVIVDDSPAFCTAARSMFEAAGIDVVGTASTSDDALAAVTVGKPDVILVDIDLGGENGFEVVEALAGLDLHPRPAIVLVSTHDEDDFVDMVEASAAVGFVPKFAMSVELIARTMAR</sequence>
<dbReference type="PANTHER" id="PTHR44591">
    <property type="entry name" value="STRESS RESPONSE REGULATOR PROTEIN 1"/>
    <property type="match status" value="1"/>
</dbReference>
<dbReference type="CDD" id="cd17535">
    <property type="entry name" value="REC_NarL-like"/>
    <property type="match status" value="1"/>
</dbReference>
<dbReference type="Pfam" id="PF00072">
    <property type="entry name" value="Response_reg"/>
    <property type="match status" value="1"/>
</dbReference>
<dbReference type="InterPro" id="IPR058245">
    <property type="entry name" value="NreC/VraR/RcsB-like_REC"/>
</dbReference>
<keyword evidence="1 2" id="KW-0597">Phosphoprotein</keyword>
<reference evidence="4" key="2">
    <citation type="submission" date="2020-09" db="EMBL/GenBank/DDBJ databases">
        <authorList>
            <person name="Sun Q."/>
            <person name="Sedlacek I."/>
        </authorList>
    </citation>
    <scope>NUCLEOTIDE SEQUENCE</scope>
    <source>
        <strain evidence="4">CCM 7905</strain>
    </source>
</reference>
<reference evidence="4" key="1">
    <citation type="journal article" date="2014" name="Int. J. Syst. Evol. Microbiol.">
        <title>Complete genome sequence of Corynebacterium casei LMG S-19264T (=DSM 44701T), isolated from a smear-ripened cheese.</title>
        <authorList>
            <consortium name="US DOE Joint Genome Institute (JGI-PGF)"/>
            <person name="Walter F."/>
            <person name="Albersmeier A."/>
            <person name="Kalinowski J."/>
            <person name="Ruckert C."/>
        </authorList>
    </citation>
    <scope>NUCLEOTIDE SEQUENCE</scope>
    <source>
        <strain evidence="4">CCM 7905</strain>
    </source>
</reference>
<accession>A0A917LH28</accession>
<dbReference type="PANTHER" id="PTHR44591:SF24">
    <property type="entry name" value="PROTEIN-GLUTAMATE METHYLESTERASE_PROTEIN-GLUTAMINE GLUTAMINASE 1"/>
    <property type="match status" value="1"/>
</dbReference>
<evidence type="ECO:0000256" key="2">
    <source>
        <dbReference type="PROSITE-ProRule" id="PRU00169"/>
    </source>
</evidence>
<name>A0A917LH28_9NOCA</name>
<dbReference type="Gene3D" id="3.40.50.2300">
    <property type="match status" value="1"/>
</dbReference>
<dbReference type="EMBL" id="BMCU01000005">
    <property type="protein sequence ID" value="GGG22849.1"/>
    <property type="molecule type" value="Genomic_DNA"/>
</dbReference>
<comment type="caution">
    <text evidence="4">The sequence shown here is derived from an EMBL/GenBank/DDBJ whole genome shotgun (WGS) entry which is preliminary data.</text>
</comment>
<keyword evidence="5" id="KW-1185">Reference proteome</keyword>
<organism evidence="4 5">
    <name type="scientific">Rhodococcoides trifolii</name>
    <dbReference type="NCBI Taxonomy" id="908250"/>
    <lineage>
        <taxon>Bacteria</taxon>
        <taxon>Bacillati</taxon>
        <taxon>Actinomycetota</taxon>
        <taxon>Actinomycetes</taxon>
        <taxon>Mycobacteriales</taxon>
        <taxon>Nocardiaceae</taxon>
        <taxon>Rhodococcoides</taxon>
    </lineage>
</organism>
<gene>
    <name evidence="4" type="ORF">GCM10007304_40800</name>
</gene>
<evidence type="ECO:0000313" key="4">
    <source>
        <dbReference type="EMBL" id="GGG22849.1"/>
    </source>
</evidence>
<dbReference type="PROSITE" id="PS50110">
    <property type="entry name" value="RESPONSE_REGULATORY"/>
    <property type="match status" value="1"/>
</dbReference>
<evidence type="ECO:0000259" key="3">
    <source>
        <dbReference type="PROSITE" id="PS50110"/>
    </source>
</evidence>
<dbReference type="SUPFAM" id="SSF52172">
    <property type="entry name" value="CheY-like"/>
    <property type="match status" value="1"/>
</dbReference>
<dbReference type="Proteomes" id="UP000654257">
    <property type="component" value="Unassembled WGS sequence"/>
</dbReference>
<evidence type="ECO:0000313" key="5">
    <source>
        <dbReference type="Proteomes" id="UP000654257"/>
    </source>
</evidence>
<proteinExistence type="predicted"/>